<evidence type="ECO:0000313" key="5">
    <source>
        <dbReference type="EMBL" id="KAH3715704.1"/>
    </source>
</evidence>
<dbReference type="GO" id="GO:0005576">
    <property type="term" value="C:extracellular region"/>
    <property type="evidence" value="ECO:0007669"/>
    <property type="project" value="UniProtKB-SubCell"/>
</dbReference>
<organism evidence="5 6">
    <name type="scientific">Dreissena polymorpha</name>
    <name type="common">Zebra mussel</name>
    <name type="synonym">Mytilus polymorpha</name>
    <dbReference type="NCBI Taxonomy" id="45954"/>
    <lineage>
        <taxon>Eukaryota</taxon>
        <taxon>Metazoa</taxon>
        <taxon>Spiralia</taxon>
        <taxon>Lophotrochozoa</taxon>
        <taxon>Mollusca</taxon>
        <taxon>Bivalvia</taxon>
        <taxon>Autobranchia</taxon>
        <taxon>Heteroconchia</taxon>
        <taxon>Euheterodonta</taxon>
        <taxon>Imparidentia</taxon>
        <taxon>Neoheterodontei</taxon>
        <taxon>Myida</taxon>
        <taxon>Dreissenoidea</taxon>
        <taxon>Dreissenidae</taxon>
        <taxon>Dreissena</taxon>
    </lineage>
</organism>
<dbReference type="PANTHER" id="PTHR15427:SF50">
    <property type="entry name" value="COMPLEMENT C1Q TUMOR NECROSIS FACTOR-RELATED PROTEIN 2-LIKE"/>
    <property type="match status" value="1"/>
</dbReference>
<evidence type="ECO:0000256" key="2">
    <source>
        <dbReference type="ARBA" id="ARBA00022525"/>
    </source>
</evidence>
<dbReference type="InterPro" id="IPR050392">
    <property type="entry name" value="Collagen/C1q_domain"/>
</dbReference>
<feature type="domain" description="C1q" evidence="4">
    <location>
        <begin position="178"/>
        <end position="309"/>
    </location>
</feature>
<dbReference type="PRINTS" id="PR00007">
    <property type="entry name" value="COMPLEMNTC1Q"/>
</dbReference>
<protein>
    <recommendedName>
        <fullName evidence="4">C1q domain-containing protein</fullName>
    </recommendedName>
</protein>
<gene>
    <name evidence="5" type="ORF">DPMN_058416</name>
</gene>
<reference evidence="5" key="2">
    <citation type="submission" date="2020-11" db="EMBL/GenBank/DDBJ databases">
        <authorList>
            <person name="McCartney M.A."/>
            <person name="Auch B."/>
            <person name="Kono T."/>
            <person name="Mallez S."/>
            <person name="Becker A."/>
            <person name="Gohl D.M."/>
            <person name="Silverstein K.A.T."/>
            <person name="Koren S."/>
            <person name="Bechman K.B."/>
            <person name="Herman A."/>
            <person name="Abrahante J.E."/>
            <person name="Garbe J."/>
        </authorList>
    </citation>
    <scope>NUCLEOTIDE SEQUENCE</scope>
    <source>
        <strain evidence="5">Duluth1</strain>
        <tissue evidence="5">Whole animal</tissue>
    </source>
</reference>
<dbReference type="Pfam" id="PF00386">
    <property type="entry name" value="C1q"/>
    <property type="match status" value="1"/>
</dbReference>
<dbReference type="PANTHER" id="PTHR15427">
    <property type="entry name" value="EMILIN ELASTIN MICROFIBRIL INTERFACE-LOCATED PROTEIN ELASTIN MICROFIBRIL INTERFACER"/>
    <property type="match status" value="1"/>
</dbReference>
<evidence type="ECO:0000256" key="3">
    <source>
        <dbReference type="SAM" id="SignalP"/>
    </source>
</evidence>
<proteinExistence type="predicted"/>
<dbReference type="Proteomes" id="UP000828390">
    <property type="component" value="Unassembled WGS sequence"/>
</dbReference>
<feature type="chain" id="PRO_5038778878" description="C1q domain-containing protein" evidence="3">
    <location>
        <begin position="22"/>
        <end position="309"/>
    </location>
</feature>
<dbReference type="PROSITE" id="PS50871">
    <property type="entry name" value="C1Q"/>
    <property type="match status" value="1"/>
</dbReference>
<comment type="subcellular location">
    <subcellularLocation>
        <location evidence="1">Secreted</location>
    </subcellularLocation>
</comment>
<reference evidence="5" key="1">
    <citation type="journal article" date="2019" name="bioRxiv">
        <title>The Genome of the Zebra Mussel, Dreissena polymorpha: A Resource for Invasive Species Research.</title>
        <authorList>
            <person name="McCartney M.A."/>
            <person name="Auch B."/>
            <person name="Kono T."/>
            <person name="Mallez S."/>
            <person name="Zhang Y."/>
            <person name="Obille A."/>
            <person name="Becker A."/>
            <person name="Abrahante J.E."/>
            <person name="Garbe J."/>
            <person name="Badalamenti J.P."/>
            <person name="Herman A."/>
            <person name="Mangelson H."/>
            <person name="Liachko I."/>
            <person name="Sullivan S."/>
            <person name="Sone E.D."/>
            <person name="Koren S."/>
            <person name="Silverstein K.A.T."/>
            <person name="Beckman K.B."/>
            <person name="Gohl D.M."/>
        </authorList>
    </citation>
    <scope>NUCLEOTIDE SEQUENCE</scope>
    <source>
        <strain evidence="5">Duluth1</strain>
        <tissue evidence="5">Whole animal</tissue>
    </source>
</reference>
<evidence type="ECO:0000256" key="1">
    <source>
        <dbReference type="ARBA" id="ARBA00004613"/>
    </source>
</evidence>
<dbReference type="SMART" id="SM00110">
    <property type="entry name" value="C1Q"/>
    <property type="match status" value="1"/>
</dbReference>
<keyword evidence="3" id="KW-0732">Signal</keyword>
<name>A0A9D4C200_DREPO</name>
<dbReference type="AlphaFoldDB" id="A0A9D4C200"/>
<dbReference type="InterPro" id="IPR001073">
    <property type="entry name" value="C1q_dom"/>
</dbReference>
<dbReference type="SUPFAM" id="SSF49842">
    <property type="entry name" value="TNF-like"/>
    <property type="match status" value="1"/>
</dbReference>
<keyword evidence="6" id="KW-1185">Reference proteome</keyword>
<feature type="signal peptide" evidence="3">
    <location>
        <begin position="1"/>
        <end position="21"/>
    </location>
</feature>
<dbReference type="OrthoDB" id="6150994at2759"/>
<evidence type="ECO:0000259" key="4">
    <source>
        <dbReference type="PROSITE" id="PS50871"/>
    </source>
</evidence>
<dbReference type="InterPro" id="IPR008983">
    <property type="entry name" value="Tumour_necrosis_fac-like_dom"/>
</dbReference>
<comment type="caution">
    <text evidence="5">The sequence shown here is derived from an EMBL/GenBank/DDBJ whole genome shotgun (WGS) entry which is preliminary data.</text>
</comment>
<sequence>MRTIWSVSPCCVLFLFIHVEAVLDGDVQSLLARLSVLEEKQAFFDKRIAALETENKLSKKRIAGLEQYKTLSDRRVAALERKFAFCNRRKYALAKHVAIEADKILPEKNVTTNAFDTSVSDKEVVILEKDKILVERTIAPLEIDIAVFSKRSAKNDRHTAAVEITNQPFSGLQSDNIIFVGSVAFSAMKAAHQNHIGLNQNILFDQVLTNEGDGYRQNNGVFTAPQAGVYVFSSTILTLLNRELHAVIVHNGNVVTRITSHGDSGRHDQGSQTVVIKMNAGDEVAVQNSEYPDESVYGAMYSSFSGYLI</sequence>
<dbReference type="Gene3D" id="2.60.120.40">
    <property type="match status" value="1"/>
</dbReference>
<accession>A0A9D4C200</accession>
<dbReference type="EMBL" id="JAIWYP010000013">
    <property type="protein sequence ID" value="KAH3715704.1"/>
    <property type="molecule type" value="Genomic_DNA"/>
</dbReference>
<evidence type="ECO:0000313" key="6">
    <source>
        <dbReference type="Proteomes" id="UP000828390"/>
    </source>
</evidence>
<keyword evidence="2" id="KW-0964">Secreted</keyword>